<dbReference type="Pfam" id="PF18945">
    <property type="entry name" value="VipB_2"/>
    <property type="match status" value="1"/>
</dbReference>
<feature type="domain" description="TssC1 N-terminal" evidence="1">
    <location>
        <begin position="69"/>
        <end position="369"/>
    </location>
</feature>
<organism evidence="3 4">
    <name type="scientific">Escherichia coli TA447</name>
    <dbReference type="NCBI Taxonomy" id="656447"/>
    <lineage>
        <taxon>Bacteria</taxon>
        <taxon>Pseudomonadati</taxon>
        <taxon>Pseudomonadota</taxon>
        <taxon>Gammaproteobacteria</taxon>
        <taxon>Enterobacterales</taxon>
        <taxon>Enterobacteriaceae</taxon>
        <taxon>Escherichia</taxon>
    </lineage>
</organism>
<dbReference type="Pfam" id="PF05943">
    <property type="entry name" value="VipB"/>
    <property type="match status" value="1"/>
</dbReference>
<feature type="domain" description="TssC1 C-terminal" evidence="2">
    <location>
        <begin position="378"/>
        <end position="489"/>
    </location>
</feature>
<dbReference type="EMBL" id="ADIZ01000046">
    <property type="protein sequence ID" value="OSK87980.1"/>
    <property type="molecule type" value="Genomic_DNA"/>
</dbReference>
<evidence type="ECO:0000259" key="1">
    <source>
        <dbReference type="Pfam" id="PF05943"/>
    </source>
</evidence>
<dbReference type="InterPro" id="IPR010269">
    <property type="entry name" value="T6SS_TssC-like"/>
</dbReference>
<accession>A0A1X3IU05</accession>
<sequence length="494" mass="55494">MNMTIASTLGQNETQYATDDCLEEIINNTRAVRQDSEKNRFKLQVNNFLAEVASGSLVINSDLIGSIEKRIADIDKLMSEQLSLIMHATEFQKIESAWTGLYKLVQSSVTENVKYTVLHCTKKELLKDFKSASDFDQSVLFKNIYESEYGTFGGTPYSAFVGDFYFDNTPQDIDLLEHISHVAASAHAPFLSAIAPGMLSMNSFSELPYPRELAKLFETTDYARWRSFRQTDDSRYVGLTLPQSLGRIPYGMKTVPAETFNFEEHISEDNSGKDYLWVNTAFELACRIVDAFEEYGWCAAIRGVEGGGLVKSLPAYNYTSHTGERLLQCPTEVAISDRREKELSDLGFIPLIYCKGTDFAAFFAVQSVNKPRLYNTDQANANARLSSQLQYILATSRFAHYLKVIVRDKVGSFMSKTECQTYLQNWIMQYVVASDSAGQDTKARYPLREASVEVVEIPGSPGSYRAIAWIKPHFQLEGLSMSLRLVADLPSSVS</sequence>
<evidence type="ECO:0000313" key="4">
    <source>
        <dbReference type="Proteomes" id="UP000193942"/>
    </source>
</evidence>
<dbReference type="AlphaFoldDB" id="A0A1X3IU05"/>
<dbReference type="Proteomes" id="UP000193942">
    <property type="component" value="Unassembled WGS sequence"/>
</dbReference>
<proteinExistence type="predicted"/>
<dbReference type="InterPro" id="IPR044031">
    <property type="entry name" value="TssC1_N"/>
</dbReference>
<protein>
    <submittedName>
        <fullName evidence="3">Type VI secretion protein, EvpB/VC_A0108 family</fullName>
    </submittedName>
</protein>
<evidence type="ECO:0000259" key="2">
    <source>
        <dbReference type="Pfam" id="PF18945"/>
    </source>
</evidence>
<dbReference type="PANTHER" id="PTHR35565:SF3">
    <property type="entry name" value="TYPE VI SECRETION SYSTEM SHEATH PROTEIN TSSC1"/>
    <property type="match status" value="1"/>
</dbReference>
<evidence type="ECO:0000313" key="3">
    <source>
        <dbReference type="EMBL" id="OSK87980.1"/>
    </source>
</evidence>
<dbReference type="InterPro" id="IPR044032">
    <property type="entry name" value="TssC1_C"/>
</dbReference>
<comment type="caution">
    <text evidence="3">The sequence shown here is derived from an EMBL/GenBank/DDBJ whole genome shotgun (WGS) entry which is preliminary data.</text>
</comment>
<dbReference type="PANTHER" id="PTHR35565">
    <property type="entry name" value="CYTOPLASMIC PROTEIN-RELATED"/>
    <property type="match status" value="1"/>
</dbReference>
<dbReference type="NCBIfam" id="TIGR03355">
    <property type="entry name" value="VI_chp_2"/>
    <property type="match status" value="1"/>
</dbReference>
<name>A0A1X3IU05_ECOLX</name>
<reference evidence="3 4" key="1">
    <citation type="submission" date="2010-04" db="EMBL/GenBank/DDBJ databases">
        <title>The Genome Sequence of Escherichia coli TA447.</title>
        <authorList>
            <consortium name="The Broad Institute Genome Sequencing Platform"/>
            <consortium name="The Broad Institute Genome Sequencing Center for Infectious Disease"/>
            <person name="Feldgarden M."/>
            <person name="Gordon D.M."/>
            <person name="Johnson J.R."/>
            <person name="Johnston B.D."/>
            <person name="Young S."/>
            <person name="Zeng Q."/>
            <person name="Koehrsen M."/>
            <person name="Alvarado L."/>
            <person name="Berlin A.M."/>
            <person name="Borenstein D."/>
            <person name="Chapman S.B."/>
            <person name="Chen Z."/>
            <person name="Engels R."/>
            <person name="Freedman E."/>
            <person name="Gellesch M."/>
            <person name="Goldberg J."/>
            <person name="Griggs A."/>
            <person name="Gujja S."/>
            <person name="Heilman E.R."/>
            <person name="Heiman D.I."/>
            <person name="Hepburn T.A."/>
            <person name="Howarth C."/>
            <person name="Jen D."/>
            <person name="Larson L."/>
            <person name="Mehta T."/>
            <person name="Park D."/>
            <person name="Pearson M."/>
            <person name="Richards J."/>
            <person name="Roberts A."/>
            <person name="Saif S."/>
            <person name="Shea T.D."/>
            <person name="Shenoy N."/>
            <person name="Sisk P."/>
            <person name="Stolte C."/>
            <person name="Sykes S.N."/>
            <person name="Walk T."/>
            <person name="White J."/>
            <person name="Yandava C."/>
            <person name="Haas B."/>
            <person name="Henn M.R."/>
            <person name="Nusbaum C."/>
            <person name="Birren B."/>
        </authorList>
    </citation>
    <scope>NUCLEOTIDE SEQUENCE [LARGE SCALE GENOMIC DNA]</scope>
    <source>
        <strain evidence="3 4">TA447</strain>
    </source>
</reference>
<gene>
    <name evidence="3" type="ORF">ECXG_04177</name>
</gene>